<dbReference type="Proteomes" id="UP000187344">
    <property type="component" value="Unassembled WGS sequence"/>
</dbReference>
<dbReference type="Gene3D" id="3.40.50.1000">
    <property type="entry name" value="HAD superfamily/HAD-like"/>
    <property type="match status" value="1"/>
</dbReference>
<dbReference type="InterPro" id="IPR023214">
    <property type="entry name" value="HAD_sf"/>
</dbReference>
<gene>
    <name evidence="4" type="ORF">PEB0149_005760</name>
</gene>
<dbReference type="SUPFAM" id="SSF56784">
    <property type="entry name" value="HAD-like"/>
    <property type="match status" value="1"/>
</dbReference>
<dbReference type="PANTHER" id="PTHR46470:SF2">
    <property type="entry name" value="GLYCERALDEHYDE 3-PHOSPHATE PHOSPHATASE"/>
    <property type="match status" value="1"/>
</dbReference>
<dbReference type="Pfam" id="PF00702">
    <property type="entry name" value="Hydrolase"/>
    <property type="match status" value="1"/>
</dbReference>
<keyword evidence="2 4" id="KW-0378">Hydrolase</keyword>
<dbReference type="EMBL" id="LXYT01000002">
    <property type="protein sequence ID" value="OLY43154.1"/>
    <property type="molecule type" value="Genomic_DNA"/>
</dbReference>
<dbReference type="InterPro" id="IPR051400">
    <property type="entry name" value="HAD-like_hydrolase"/>
</dbReference>
<dbReference type="RefSeq" id="WP_075870066.1">
    <property type="nucleotide sequence ID" value="NZ_CALYQA010000001.1"/>
</dbReference>
<evidence type="ECO:0000256" key="3">
    <source>
        <dbReference type="ARBA" id="ARBA00022842"/>
    </source>
</evidence>
<dbReference type="SFLD" id="SFLDS00003">
    <property type="entry name" value="Haloacid_Dehalogenase"/>
    <property type="match status" value="1"/>
</dbReference>
<organism evidence="4 5">
    <name type="scientific">Bartonella apis</name>
    <dbReference type="NCBI Taxonomy" id="1686310"/>
    <lineage>
        <taxon>Bacteria</taxon>
        <taxon>Pseudomonadati</taxon>
        <taxon>Pseudomonadota</taxon>
        <taxon>Alphaproteobacteria</taxon>
        <taxon>Hyphomicrobiales</taxon>
        <taxon>Bartonellaceae</taxon>
        <taxon>Bartonella</taxon>
    </lineage>
</organism>
<evidence type="ECO:0000313" key="4">
    <source>
        <dbReference type="EMBL" id="OLY43154.1"/>
    </source>
</evidence>
<dbReference type="PANTHER" id="PTHR46470">
    <property type="entry name" value="N-ACYLNEURAMINATE-9-PHOSPHATASE"/>
    <property type="match status" value="1"/>
</dbReference>
<dbReference type="GO" id="GO:0016791">
    <property type="term" value="F:phosphatase activity"/>
    <property type="evidence" value="ECO:0007669"/>
    <property type="project" value="TreeGrafter"/>
</dbReference>
<proteinExistence type="predicted"/>
<evidence type="ECO:0000313" key="5">
    <source>
        <dbReference type="Proteomes" id="UP000187344"/>
    </source>
</evidence>
<keyword evidence="5" id="KW-1185">Reference proteome</keyword>
<keyword evidence="1" id="KW-0479">Metal-binding</keyword>
<dbReference type="AlphaFoldDB" id="A0A1R0F852"/>
<reference evidence="4 5" key="1">
    <citation type="submission" date="2016-12" db="EMBL/GenBank/DDBJ databases">
        <title>Comparative genomics of Bartonella apis.</title>
        <authorList>
            <person name="Engel P."/>
        </authorList>
    </citation>
    <scope>NUCLEOTIDE SEQUENCE [LARGE SCALE GENOMIC DNA]</scope>
    <source>
        <strain evidence="4 5">PEB0149</strain>
    </source>
</reference>
<dbReference type="SFLD" id="SFLDG01129">
    <property type="entry name" value="C1.5:_HAD__Beta-PGM__Phosphata"/>
    <property type="match status" value="1"/>
</dbReference>
<evidence type="ECO:0000256" key="2">
    <source>
        <dbReference type="ARBA" id="ARBA00022801"/>
    </source>
</evidence>
<comment type="caution">
    <text evidence="4">The sequence shown here is derived from an EMBL/GenBank/DDBJ whole genome shotgun (WGS) entry which is preliminary data.</text>
</comment>
<dbReference type="Gene3D" id="1.10.150.240">
    <property type="entry name" value="Putative phosphatase, domain 2"/>
    <property type="match status" value="1"/>
</dbReference>
<dbReference type="GO" id="GO:0046872">
    <property type="term" value="F:metal ion binding"/>
    <property type="evidence" value="ECO:0007669"/>
    <property type="project" value="UniProtKB-KW"/>
</dbReference>
<evidence type="ECO:0000256" key="1">
    <source>
        <dbReference type="ARBA" id="ARBA00022723"/>
    </source>
</evidence>
<dbReference type="GeneID" id="92991583"/>
<protein>
    <submittedName>
        <fullName evidence="4">Putative hydrolase of the HAD superfamily</fullName>
    </submittedName>
</protein>
<keyword evidence="3" id="KW-0460">Magnesium</keyword>
<dbReference type="InterPro" id="IPR036412">
    <property type="entry name" value="HAD-like_sf"/>
</dbReference>
<name>A0A1R0F852_9HYPH</name>
<dbReference type="InterPro" id="IPR023198">
    <property type="entry name" value="PGP-like_dom2"/>
</dbReference>
<sequence length="234" mass="26500">MSIKTVGLDADDTLWHNEKTFREAEQYFVQLLGSCADKEIIESTLFLTIARNLGLYGYGFKSFTLSMIETASHVYNEAIPSSKMKEIISLGQSLMDKPVNLIGGVVEVLEALHKNYRLLLISKGDLVEQGRKLEKSGLKSYFDAIEIVSYKDKTVYEELLKRNRVNKNEFAMVGNSLKSDVLPALEAGAFAVYIPYDITWVHEMADEPDDNGRYFKVEKLSDLPELLKTINRKS</sequence>
<accession>A0A1R0F852</accession>
<dbReference type="OrthoDB" id="6101375at2"/>